<feature type="region of interest" description="Disordered" evidence="6">
    <location>
        <begin position="492"/>
        <end position="518"/>
    </location>
</feature>
<feature type="compositionally biased region" description="Low complexity" evidence="6">
    <location>
        <begin position="291"/>
        <end position="302"/>
    </location>
</feature>
<name>A0A6J2J666_9PASS</name>
<feature type="domain" description="Actin interacting protein 3-like C-terminal" evidence="7">
    <location>
        <begin position="188"/>
        <end position="264"/>
    </location>
</feature>
<dbReference type="GO" id="GO:0005737">
    <property type="term" value="C:cytoplasm"/>
    <property type="evidence" value="ECO:0007669"/>
    <property type="project" value="TreeGrafter"/>
</dbReference>
<comment type="subcellular location">
    <subcellularLocation>
        <location evidence="1">Cytoplasm</location>
        <location evidence="1">Cytoskeleton</location>
    </subcellularLocation>
</comment>
<feature type="compositionally biased region" description="Basic and acidic residues" evidence="6">
    <location>
        <begin position="1126"/>
        <end position="1138"/>
    </location>
</feature>
<feature type="region of interest" description="Disordered" evidence="6">
    <location>
        <begin position="113"/>
        <end position="169"/>
    </location>
</feature>
<dbReference type="InterPro" id="IPR051825">
    <property type="entry name" value="SRCIN1"/>
</dbReference>
<dbReference type="Gene3D" id="1.20.58.1540">
    <property type="entry name" value="Actin interacting protein 3, C-terminal domain"/>
    <property type="match status" value="1"/>
</dbReference>
<feature type="compositionally biased region" description="Polar residues" evidence="6">
    <location>
        <begin position="861"/>
        <end position="885"/>
    </location>
</feature>
<evidence type="ECO:0000259" key="7">
    <source>
        <dbReference type="Pfam" id="PF03915"/>
    </source>
</evidence>
<feature type="region of interest" description="Disordered" evidence="6">
    <location>
        <begin position="1119"/>
        <end position="1354"/>
    </location>
</feature>
<feature type="region of interest" description="Disordered" evidence="6">
    <location>
        <begin position="535"/>
        <end position="557"/>
    </location>
</feature>
<feature type="region of interest" description="Disordered" evidence="6">
    <location>
        <begin position="1062"/>
        <end position="1104"/>
    </location>
</feature>
<dbReference type="FunFam" id="1.20.58.1540:FF:000001">
    <property type="entry name" value="SRC kinase signaling inhibitor 1"/>
    <property type="match status" value="1"/>
</dbReference>
<accession>A0A6J2J666</accession>
<evidence type="ECO:0000313" key="9">
    <source>
        <dbReference type="RefSeq" id="XP_027607536.2"/>
    </source>
</evidence>
<keyword evidence="5" id="KW-0206">Cytoskeleton</keyword>
<feature type="compositionally biased region" description="Polar residues" evidence="6">
    <location>
        <begin position="1242"/>
        <end position="1280"/>
    </location>
</feature>
<dbReference type="CTD" id="56243"/>
<reference evidence="9" key="1">
    <citation type="submission" date="2025-08" db="UniProtKB">
        <authorList>
            <consortium name="RefSeq"/>
        </authorList>
    </citation>
    <scope>IDENTIFICATION</scope>
    <source>
        <tissue evidence="9">Muscle</tissue>
    </source>
</reference>
<protein>
    <submittedName>
        <fullName evidence="9">Sickle tail protein homolog isoform X5</fullName>
    </submittedName>
</protein>
<feature type="compositionally biased region" description="Pro residues" evidence="6">
    <location>
        <begin position="312"/>
        <end position="328"/>
    </location>
</feature>
<organism evidence="8 9">
    <name type="scientific">Pipra filicauda</name>
    <name type="common">Wire-tailed manakin</name>
    <dbReference type="NCBI Taxonomy" id="649802"/>
    <lineage>
        <taxon>Eukaryota</taxon>
        <taxon>Metazoa</taxon>
        <taxon>Chordata</taxon>
        <taxon>Craniata</taxon>
        <taxon>Vertebrata</taxon>
        <taxon>Euteleostomi</taxon>
        <taxon>Archelosauria</taxon>
        <taxon>Archosauria</taxon>
        <taxon>Dinosauria</taxon>
        <taxon>Saurischia</taxon>
        <taxon>Theropoda</taxon>
        <taxon>Coelurosauria</taxon>
        <taxon>Aves</taxon>
        <taxon>Neognathae</taxon>
        <taxon>Neoaves</taxon>
        <taxon>Telluraves</taxon>
        <taxon>Australaves</taxon>
        <taxon>Passeriformes</taxon>
        <taxon>Pipridae</taxon>
        <taxon>Pipra</taxon>
    </lineage>
</organism>
<dbReference type="GeneID" id="114004085"/>
<feature type="compositionally biased region" description="Basic and acidic residues" evidence="6">
    <location>
        <begin position="1175"/>
        <end position="1187"/>
    </location>
</feature>
<evidence type="ECO:0000256" key="4">
    <source>
        <dbReference type="ARBA" id="ARBA00023054"/>
    </source>
</evidence>
<feature type="compositionally biased region" description="Polar residues" evidence="6">
    <location>
        <begin position="158"/>
        <end position="167"/>
    </location>
</feature>
<feature type="compositionally biased region" description="Polar residues" evidence="6">
    <location>
        <begin position="1318"/>
        <end position="1348"/>
    </location>
</feature>
<feature type="compositionally biased region" description="Low complexity" evidence="6">
    <location>
        <begin position="1215"/>
        <end position="1241"/>
    </location>
</feature>
<dbReference type="PANTHER" id="PTHR22741">
    <property type="entry name" value="P140CAP/SNIP-RELATED"/>
    <property type="match status" value="1"/>
</dbReference>
<evidence type="ECO:0000256" key="6">
    <source>
        <dbReference type="SAM" id="MobiDB-lite"/>
    </source>
</evidence>
<feature type="region of interest" description="Disordered" evidence="6">
    <location>
        <begin position="988"/>
        <end position="1046"/>
    </location>
</feature>
<evidence type="ECO:0000256" key="3">
    <source>
        <dbReference type="ARBA" id="ARBA00022553"/>
    </source>
</evidence>
<feature type="region of interest" description="Disordered" evidence="6">
    <location>
        <begin position="43"/>
        <end position="80"/>
    </location>
</feature>
<dbReference type="InterPro" id="IPR022782">
    <property type="entry name" value="AIP3-like_C"/>
</dbReference>
<feature type="compositionally biased region" description="Polar residues" evidence="6">
    <location>
        <begin position="122"/>
        <end position="135"/>
    </location>
</feature>
<proteinExistence type="predicted"/>
<dbReference type="Pfam" id="PF03915">
    <property type="entry name" value="AIP3"/>
    <property type="match status" value="1"/>
</dbReference>
<evidence type="ECO:0000313" key="8">
    <source>
        <dbReference type="Proteomes" id="UP000504627"/>
    </source>
</evidence>
<keyword evidence="4" id="KW-0175">Coiled coil</keyword>
<feature type="compositionally biased region" description="Polar residues" evidence="6">
    <location>
        <begin position="904"/>
        <end position="920"/>
    </location>
</feature>
<keyword evidence="2" id="KW-0963">Cytoplasm</keyword>
<dbReference type="Proteomes" id="UP000504627">
    <property type="component" value="Unplaced"/>
</dbReference>
<dbReference type="RefSeq" id="XP_027607536.2">
    <property type="nucleotide sequence ID" value="XM_027751735.2"/>
</dbReference>
<gene>
    <name evidence="9" type="primary">KIAA1217</name>
</gene>
<feature type="compositionally biased region" description="Polar residues" evidence="6">
    <location>
        <begin position="1152"/>
        <end position="1173"/>
    </location>
</feature>
<keyword evidence="3" id="KW-0597">Phosphoprotein</keyword>
<feature type="region of interest" description="Disordered" evidence="6">
    <location>
        <begin position="796"/>
        <end position="836"/>
    </location>
</feature>
<sequence length="1354" mass="147804">MEENESQKLELCLACPTDSGQTRDQAKTSLHVTSLDDAECLRSKELLSTPNSHTSSSSKSTRNIPRRHTVGGPRSSKEILGMQTSEMDRKREAFLEHLKQKYPHHATAIMGHQERLRDQTRSPKLSQSPQPNLGDQTEHLSEASADSLEAMSEGDSPTPFSRGSRTRASLPVVRSANQTKERSLGVLYLQYGDETKQLRMPNEITSTDTIRALFVSAFPQQLTMKMLESPSVAIYIKDESRNIYYELCDVRNIQDRSFLKVYNKDPAHAFNHTSRAVNGDIRMQREIAYTGRDGPSSSRPGSATHPLHAMPSSPPSTPVPHSMPPSPSRIPYGGGRPMGVPGNATIPRDRLSSMPASRSISPSPSAILERRDVKPDEDMSSKNLTLIRNEGLYGDPYLFHEGRMSVAAPHSGHPLDVPDHIVAYHRSAMRSSSTYCNPSMQPEMLEQSLYRQKSRRYTESHLPTLGSKTPPASPHRVADMRMVDIHPHHGTHIPHHTIQPDRSSPNRQSFKKEPGPPVFVDAKARSAVGLPGMAEAMPSPADKQAFGYGSPTMPKDKETSEKMMLKIVSSKSSVDTAGVSNMSGGKNALATVESAVVHHPAGALSMQVSLHGMKRNVSDLRLQLHQMKQLQLQNQEMLRAMVKKAELEINGKMIETVKRLEDPVQRQRNLVEQERQKYLNEEEKIVKKLCELEAFVEDLKKDSAASSKTVTLKDVEDGAFLLRQVGEAVATLKGEFPTLQNKMRAILRIEVEAVRFLKEEPHKLDSLLKRVRSMTDILTILRRHVTEGLLRGVDPSQAVQSSAMEKSTAADTLKNQEEHKPAQGHAQQNLTAVTSESQVSSVKSEVIPFSTMTVHHVQSSPVVIHQSQHSSALVNHAQGSPTAGTHSEGVPGHLSATPPAPLQEPTTGSQPTQATPAPQVSVNGTTMQSLFIEEIHSASTRNRAVSIEKAEKKWEEKRQNLDHYNGKEFEKLLEEAQANIMKSIPNLEMPPQSAALPKGDAAEKLEVSEELPDGEQDNDKLTKSPPPPPPRRSYLPGSGLTTTRSGDVVYTARKEAAAVKECSEDAGQIAQSKAPKEDQALSRSTGHAIASAAKDEEEEEGDKIMAELQAFQKCSFMDVNSNSHAEQSRNDTHVKDIRPGTLMHHKEKKGSSAASQTSRMPVPMTSKTRQGSMEKSGKQHKLQDPRQYRQANGSAKKAGGDCKATSPTLPASKIPAFSPTSGKSSSAPASSGDSSNSLNPPTKTSIPSSNLLGPQSGRITYSTSLIPSVSNGSSKFQSPTYPGKGHHLSFSLQTQNGRPPPPSSSASPSSSLSPPSLNQGMKSIRTIHTPSFNSYKAQNGNAGKSAPSTVKEPS</sequence>
<evidence type="ECO:0000256" key="2">
    <source>
        <dbReference type="ARBA" id="ARBA00022490"/>
    </source>
</evidence>
<dbReference type="PANTHER" id="PTHR22741:SF11">
    <property type="entry name" value="SICKLE TAIL PROTEIN HOMOLOG"/>
    <property type="match status" value="1"/>
</dbReference>
<keyword evidence="8" id="KW-1185">Reference proteome</keyword>
<feature type="region of interest" description="Disordered" evidence="6">
    <location>
        <begin position="861"/>
        <end position="920"/>
    </location>
</feature>
<dbReference type="GO" id="GO:0005856">
    <property type="term" value="C:cytoskeleton"/>
    <property type="evidence" value="ECO:0007669"/>
    <property type="project" value="UniProtKB-SubCell"/>
</dbReference>
<feature type="compositionally biased region" description="Low complexity" evidence="6">
    <location>
        <begin position="48"/>
        <end position="61"/>
    </location>
</feature>
<evidence type="ECO:0000256" key="1">
    <source>
        <dbReference type="ARBA" id="ARBA00004245"/>
    </source>
</evidence>
<feature type="region of interest" description="Disordered" evidence="6">
    <location>
        <begin position="290"/>
        <end position="339"/>
    </location>
</feature>
<feature type="compositionally biased region" description="Low complexity" evidence="6">
    <location>
        <begin position="1304"/>
        <end position="1317"/>
    </location>
</feature>
<evidence type="ECO:0000256" key="5">
    <source>
        <dbReference type="ARBA" id="ARBA00023212"/>
    </source>
</evidence>